<dbReference type="Proteomes" id="UP000241890">
    <property type="component" value="Unassembled WGS sequence"/>
</dbReference>
<feature type="transmembrane region" description="Helical" evidence="2">
    <location>
        <begin position="798"/>
        <end position="820"/>
    </location>
</feature>
<sequence length="1163" mass="125662">MRVHVRCAHIEVVDASKIKNVAGRGAARLVALAGLAVVYALLAGLAQADAGLRAETDLSSLWSRLQDDGSHADEARALWRNRRLQASAGDIVQKAYVAMNVSVVNELTENVDDDASWTIKLDLPNGNETSCIMENSAILPAALRKKYPTVRAWNGACRDGIEAHINMETDKADSLSATVRMRDGEMYYVDSTAQNSSVYIMYNVREARITQLNASTNSSAIGDGERPANSSDTSNATFSCGTHGDPVIPEEDDDEVADANATSSGNGRLRSLEDGTVYSASYKFRMALIANRNYAAYHGGKKAAVLNAMGTLMARVNGIYSRELGVYFQLIDRNDELICSGSSCNFTLPNDSSLINYNKDFLDHVGIDTSEYDIGHSVSTGAGGVATYPSLCYTNNKARGTTGISNPIGDSFAVDYVAHEIGHQLMGAHSFKDCGSQLMAVAAVEPGSGSTIMGYANLCSGRNLQSYSDPYLHPVNLQQMRDFLETRVEKASDCGEVVVTERERPVVSVIDDVCTVPVGNAFQLRGAASNDAAKESTFAWDRSDTGAQTYSDTSLGDFRSYMPIASQSRFFPNMFNLVNEVTSLSEHLPQTDMSMTMRFTARSYFNATKLLDGYAKDVIGDFGYEDVEVDFTSSVGPLQFTTATKSALSAGVTPLEYQTFKWDVANTDTISPNVEILVAIDTLVSKQAYDYSTDTVDLDWWLLAKVPNTGSASLKIPLMANNTALMTHFMIRSAVHDVFDGDRGCYFFDLATYSKAEAVSSPSPVTNGNATTPTSDIGSTTDSPSPSDTSAEDGKASLVPLVGGGAGAGVVIFAIALFAYRRKMRRRSNARSGSLSDQHDYTEPKPPLLKRFSSSFAFGKGNGGAPGESSFQMASAVHMGGPFDTVTAQPQRANLSHATSFHAEPAGASRYEGARNLRGGDTSFHAEPSSFRGAPKLHAATSFHAEPPSPRAPPSGFHAASSFRHDNHGNTPFRSRPSPREHHRYENDDNDREDDLESSRAQEAPSFVPRTPEPPKRPALDLSRLSWFRRNQEPTPEDYDEEQAAPPPRVARRPDPVPVRAYRPPEPALPRQGSSSPTWANARQNLRPTGASGVYRQPQSKRTSIRDLANRFLPVRPSDVARNGGSSSPWGGGGSGRGSRPSSDGSASSRSAWAASRWPHGDQ</sequence>
<dbReference type="OrthoDB" id="10676410at2759"/>
<feature type="region of interest" description="Disordered" evidence="1">
    <location>
        <begin position="218"/>
        <end position="268"/>
    </location>
</feature>
<feature type="compositionally biased region" description="Polar residues" evidence="1">
    <location>
        <begin position="760"/>
        <end position="770"/>
    </location>
</feature>
<reference evidence="3 4" key="1">
    <citation type="submission" date="2017-12" db="EMBL/GenBank/DDBJ databases">
        <title>Sequencing, de novo assembly and annotation of complete genome of a new Thraustochytrid species, strain FCC1311.</title>
        <authorList>
            <person name="Sedici K."/>
            <person name="Godart F."/>
            <person name="Aiese Cigliano R."/>
            <person name="Sanseverino W."/>
            <person name="Barakat M."/>
            <person name="Ortet P."/>
            <person name="Marechal E."/>
            <person name="Cagnac O."/>
            <person name="Amato A."/>
        </authorList>
    </citation>
    <scope>NUCLEOTIDE SEQUENCE [LARGE SCALE GENOMIC DNA]</scope>
</reference>
<feature type="compositionally biased region" description="Polar residues" evidence="1">
    <location>
        <begin position="228"/>
        <end position="240"/>
    </location>
</feature>
<feature type="compositionally biased region" description="Low complexity" evidence="1">
    <location>
        <begin position="1138"/>
        <end position="1163"/>
    </location>
</feature>
<protein>
    <recommendedName>
        <fullName evidence="5">Peptidase M12B domain-containing protein</fullName>
    </recommendedName>
</protein>
<comment type="caution">
    <text evidence="3">The sequence shown here is derived from an EMBL/GenBank/DDBJ whole genome shotgun (WGS) entry which is preliminary data.</text>
</comment>
<evidence type="ECO:0000256" key="2">
    <source>
        <dbReference type="SAM" id="Phobius"/>
    </source>
</evidence>
<feature type="region of interest" description="Disordered" evidence="1">
    <location>
        <begin position="901"/>
        <end position="1163"/>
    </location>
</feature>
<evidence type="ECO:0008006" key="5">
    <source>
        <dbReference type="Google" id="ProtNLM"/>
    </source>
</evidence>
<dbReference type="SUPFAM" id="SSF55486">
    <property type="entry name" value="Metalloproteases ('zincins'), catalytic domain"/>
    <property type="match status" value="1"/>
</dbReference>
<feature type="region of interest" description="Disordered" evidence="1">
    <location>
        <begin position="759"/>
        <end position="794"/>
    </location>
</feature>
<proteinExistence type="predicted"/>
<evidence type="ECO:0000256" key="1">
    <source>
        <dbReference type="SAM" id="MobiDB-lite"/>
    </source>
</evidence>
<organism evidence="3 4">
    <name type="scientific">Hondaea fermentalgiana</name>
    <dbReference type="NCBI Taxonomy" id="2315210"/>
    <lineage>
        <taxon>Eukaryota</taxon>
        <taxon>Sar</taxon>
        <taxon>Stramenopiles</taxon>
        <taxon>Bigyra</taxon>
        <taxon>Labyrinthulomycetes</taxon>
        <taxon>Thraustochytrida</taxon>
        <taxon>Thraustochytriidae</taxon>
        <taxon>Hondaea</taxon>
    </lineage>
</organism>
<feature type="compositionally biased region" description="Polar residues" evidence="1">
    <location>
        <begin position="1072"/>
        <end position="1087"/>
    </location>
</feature>
<dbReference type="Gene3D" id="3.40.390.10">
    <property type="entry name" value="Collagenase (Catalytic Domain)"/>
    <property type="match status" value="1"/>
</dbReference>
<dbReference type="AlphaFoldDB" id="A0A2R5GJL8"/>
<evidence type="ECO:0000313" key="3">
    <source>
        <dbReference type="EMBL" id="GBG30519.1"/>
    </source>
</evidence>
<name>A0A2R5GJL8_9STRA</name>
<keyword evidence="4" id="KW-1185">Reference proteome</keyword>
<dbReference type="EMBL" id="BEYU01000077">
    <property type="protein sequence ID" value="GBG30519.1"/>
    <property type="molecule type" value="Genomic_DNA"/>
</dbReference>
<feature type="transmembrane region" description="Helical" evidence="2">
    <location>
        <begin position="26"/>
        <end position="46"/>
    </location>
</feature>
<feature type="compositionally biased region" description="Basic and acidic residues" evidence="1">
    <location>
        <begin position="978"/>
        <end position="987"/>
    </location>
</feature>
<keyword evidence="2" id="KW-0472">Membrane</keyword>
<feature type="compositionally biased region" description="Acidic residues" evidence="1">
    <location>
        <begin position="248"/>
        <end position="257"/>
    </location>
</feature>
<keyword evidence="2" id="KW-1133">Transmembrane helix</keyword>
<feature type="compositionally biased region" description="Low complexity" evidence="1">
    <location>
        <begin position="771"/>
        <end position="789"/>
    </location>
</feature>
<dbReference type="Pfam" id="PF13583">
    <property type="entry name" value="Reprolysin_4"/>
    <property type="match status" value="1"/>
</dbReference>
<gene>
    <name evidence="3" type="ORF">FCC1311_067392</name>
</gene>
<evidence type="ECO:0000313" key="4">
    <source>
        <dbReference type="Proteomes" id="UP000241890"/>
    </source>
</evidence>
<feature type="region of interest" description="Disordered" evidence="1">
    <location>
        <begin position="828"/>
        <end position="847"/>
    </location>
</feature>
<dbReference type="InterPro" id="IPR024079">
    <property type="entry name" value="MetalloPept_cat_dom_sf"/>
</dbReference>
<keyword evidence="2" id="KW-0812">Transmembrane</keyword>
<dbReference type="InParanoid" id="A0A2R5GJL8"/>
<dbReference type="GO" id="GO:0008237">
    <property type="term" value="F:metallopeptidase activity"/>
    <property type="evidence" value="ECO:0007669"/>
    <property type="project" value="InterPro"/>
</dbReference>
<accession>A0A2R5GJL8</accession>